<comment type="caution">
    <text evidence="4">The sequence shown here is derived from an EMBL/GenBank/DDBJ whole genome shotgun (WGS) entry which is preliminary data.</text>
</comment>
<dbReference type="PANTHER" id="PTHR16943:SF8">
    <property type="entry name" value="2-METHYLCITRATE DEHYDRATASE"/>
    <property type="match status" value="1"/>
</dbReference>
<dbReference type="InterPro" id="IPR042183">
    <property type="entry name" value="MmgE/PrpD_sf_1"/>
</dbReference>
<accession>A0A439D0T4</accession>
<dbReference type="EMBL" id="RYZI01000221">
    <property type="protein sequence ID" value="RWA08062.1"/>
    <property type="molecule type" value="Genomic_DNA"/>
</dbReference>
<dbReference type="InterPro" id="IPR045336">
    <property type="entry name" value="MmgE_PrpD_N"/>
</dbReference>
<gene>
    <name evidence="4" type="ORF">EKO27_g7057</name>
</gene>
<dbReference type="SUPFAM" id="SSF103378">
    <property type="entry name" value="2-methylcitrate dehydratase PrpD"/>
    <property type="match status" value="1"/>
</dbReference>
<name>A0A439D0T4_9PEZI</name>
<dbReference type="AlphaFoldDB" id="A0A439D0T4"/>
<evidence type="ECO:0000313" key="5">
    <source>
        <dbReference type="Proteomes" id="UP000286045"/>
    </source>
</evidence>
<protein>
    <recommendedName>
        <fullName evidence="6">MmgE/PrpD family protein</fullName>
    </recommendedName>
</protein>
<reference evidence="4 5" key="1">
    <citation type="submission" date="2018-12" db="EMBL/GenBank/DDBJ databases">
        <title>Draft genome sequence of Xylaria grammica IHI A82.</title>
        <authorList>
            <person name="Buettner E."/>
            <person name="Kellner H."/>
        </authorList>
    </citation>
    <scope>NUCLEOTIDE SEQUENCE [LARGE SCALE GENOMIC DNA]</scope>
    <source>
        <strain evidence="4 5">IHI A82</strain>
    </source>
</reference>
<dbReference type="InterPro" id="IPR045337">
    <property type="entry name" value="MmgE_PrpD_C"/>
</dbReference>
<feature type="domain" description="MmgE/PrpD C-terminal" evidence="3">
    <location>
        <begin position="318"/>
        <end position="494"/>
    </location>
</feature>
<dbReference type="GO" id="GO:0016829">
    <property type="term" value="F:lyase activity"/>
    <property type="evidence" value="ECO:0007669"/>
    <property type="project" value="InterPro"/>
</dbReference>
<dbReference type="Gene3D" id="1.10.4100.10">
    <property type="entry name" value="2-methylcitrate dehydratase PrpD"/>
    <property type="match status" value="1"/>
</dbReference>
<proteinExistence type="inferred from homology"/>
<sequence>MAKHTSDEVLDETNNEDSGVTATLCNWIVGLEKKDIPDEVLERGKHLILDGIACGLVGAHVPWSEQAVDAVLSYEPEGQCSLIGYEEKLGPLAAATLNGGFIQATELDDYHSVAPLHSASVVLGSLFAAAQVKNVKVRGFAADGQAPEAPEAQEAQEPGRTVSGIDFLIAAIAGFETGPRSGMAIHGTDLLVRGWHSGVVFGCPAAAAASSKLLGLSAVNTESAIGIACTQACGLMAAQFEGMVKRMQHGIAARNGLFGALLARNGYVGIKKVYERRYGGFLNMFSQGNTKTPRYDVREVVSGLGDVWHTSRIRFKLHACVGGCHGLVEAVESLQKAHPERFSGAAFDSIKSIKVGLSETIFHHDGWAPHERPLSSTGSQMCAAYISATQLADSQVLIAQFADSQLNRDQVWELVNKTTCHHDAQFDKPNHQCGAHVVVEFADGTTLEETVQMPKGFDPPITNEEIRGKYRKLAASVIDQERVEKIEKLVLAIDQLDDVSELLQVLAKTTKSAV</sequence>
<feature type="domain" description="MmgE/PrpD N-terminal" evidence="2">
    <location>
        <begin position="23"/>
        <end position="290"/>
    </location>
</feature>
<evidence type="ECO:0000259" key="3">
    <source>
        <dbReference type="Pfam" id="PF19305"/>
    </source>
</evidence>
<dbReference type="InterPro" id="IPR036148">
    <property type="entry name" value="MmgE/PrpD_sf"/>
</dbReference>
<dbReference type="Pfam" id="PF19305">
    <property type="entry name" value="MmgE_PrpD_C"/>
    <property type="match status" value="1"/>
</dbReference>
<evidence type="ECO:0008006" key="6">
    <source>
        <dbReference type="Google" id="ProtNLM"/>
    </source>
</evidence>
<keyword evidence="5" id="KW-1185">Reference proteome</keyword>
<evidence type="ECO:0000256" key="1">
    <source>
        <dbReference type="ARBA" id="ARBA00006174"/>
    </source>
</evidence>
<evidence type="ECO:0000259" key="2">
    <source>
        <dbReference type="Pfam" id="PF03972"/>
    </source>
</evidence>
<dbReference type="PANTHER" id="PTHR16943">
    <property type="entry name" value="2-METHYLCITRATE DEHYDRATASE-RELATED"/>
    <property type="match status" value="1"/>
</dbReference>
<evidence type="ECO:0000313" key="4">
    <source>
        <dbReference type="EMBL" id="RWA08062.1"/>
    </source>
</evidence>
<dbReference type="STRING" id="363999.A0A439D0T4"/>
<dbReference type="Proteomes" id="UP000286045">
    <property type="component" value="Unassembled WGS sequence"/>
</dbReference>
<dbReference type="Pfam" id="PF03972">
    <property type="entry name" value="MmgE_PrpD_N"/>
    <property type="match status" value="1"/>
</dbReference>
<dbReference type="InterPro" id="IPR005656">
    <property type="entry name" value="MmgE_PrpD"/>
</dbReference>
<comment type="similarity">
    <text evidence="1">Belongs to the PrpD family.</text>
</comment>
<organism evidence="4 5">
    <name type="scientific">Xylaria grammica</name>
    <dbReference type="NCBI Taxonomy" id="363999"/>
    <lineage>
        <taxon>Eukaryota</taxon>
        <taxon>Fungi</taxon>
        <taxon>Dikarya</taxon>
        <taxon>Ascomycota</taxon>
        <taxon>Pezizomycotina</taxon>
        <taxon>Sordariomycetes</taxon>
        <taxon>Xylariomycetidae</taxon>
        <taxon>Xylariales</taxon>
        <taxon>Xylariaceae</taxon>
        <taxon>Xylaria</taxon>
    </lineage>
</organism>